<proteinExistence type="predicted"/>
<dbReference type="Proteomes" id="UP000663627">
    <property type="component" value="Segment"/>
</dbReference>
<protein>
    <submittedName>
        <fullName evidence="1">Uncharacterized protein</fullName>
    </submittedName>
</protein>
<name>A0A899INE1_9CAUD</name>
<evidence type="ECO:0000313" key="2">
    <source>
        <dbReference type="Proteomes" id="UP000663627"/>
    </source>
</evidence>
<organism evidence="1 2">
    <name type="scientific">Mycobacterium phage Maco2</name>
    <dbReference type="NCBI Taxonomy" id="2805749"/>
    <lineage>
        <taxon>Viruses</taxon>
        <taxon>Duplodnaviria</taxon>
        <taxon>Heunggongvirae</taxon>
        <taxon>Uroviricota</taxon>
        <taxon>Caudoviricetes</taxon>
        <taxon>Mapvirus</taxon>
        <taxon>Mapvirus Ff47</taxon>
    </lineage>
</organism>
<accession>A0A899INE1</accession>
<evidence type="ECO:0000313" key="1">
    <source>
        <dbReference type="EMBL" id="QSL99600.1"/>
    </source>
</evidence>
<reference evidence="1" key="1">
    <citation type="submission" date="2021-01" db="EMBL/GenBank/DDBJ databases">
        <authorList>
            <person name="Rakov C."/>
            <person name="Yerushalmy O."/>
            <person name="Alkalay-Oren S."/>
            <person name="Coppenhagen-Glazer S."/>
            <person name="Hazan R."/>
        </authorList>
    </citation>
    <scope>NUCLEOTIDE SEQUENCE</scope>
</reference>
<sequence>MAKHRAEDQIIIFQHSNYFSASSGYVAYNEKAGVFTRLYWKQIPLLDGTPGPVVFQAADIRPTPITAGRHSKEHIERGGYKKISLTLHLSPGPPAITLDQ</sequence>
<dbReference type="EMBL" id="MW460248">
    <property type="protein sequence ID" value="QSL99600.1"/>
    <property type="molecule type" value="Genomic_DNA"/>
</dbReference>